<dbReference type="STRING" id="1330534.L323_18340"/>
<proteinExistence type="predicted"/>
<comment type="caution">
    <text evidence="2">The sequence shown here is derived from an EMBL/GenBank/DDBJ whole genome shotgun (WGS) entry which is preliminary data.</text>
</comment>
<accession>U4QX04</accession>
<keyword evidence="1" id="KW-0812">Transmembrane</keyword>
<feature type="transmembrane region" description="Helical" evidence="1">
    <location>
        <begin position="41"/>
        <end position="59"/>
    </location>
</feature>
<name>U4QX04_9FIRM</name>
<feature type="transmembrane region" description="Helical" evidence="1">
    <location>
        <begin position="65"/>
        <end position="86"/>
    </location>
</feature>
<evidence type="ECO:0000313" key="3">
    <source>
        <dbReference type="Proteomes" id="UP000016860"/>
    </source>
</evidence>
<dbReference type="OrthoDB" id="1739754at2"/>
<reference evidence="2 3" key="1">
    <citation type="journal article" date="2013" name="Genome Announc.">
        <title>Draft Genome Sequence of the Cellulolytic Bacterium Clostridium papyrosolvens C7 (ATCC 700395).</title>
        <authorList>
            <person name="Zepeda V."/>
            <person name="Dassa B."/>
            <person name="Borovok I."/>
            <person name="Lamed R."/>
            <person name="Bayer E.A."/>
            <person name="Cate J.H."/>
        </authorList>
    </citation>
    <scope>NUCLEOTIDE SEQUENCE [LARGE SCALE GENOMIC DNA]</scope>
    <source>
        <strain evidence="2 3">C7</strain>
    </source>
</reference>
<dbReference type="Proteomes" id="UP000016860">
    <property type="component" value="Unassembled WGS sequence"/>
</dbReference>
<organism evidence="2 3">
    <name type="scientific">Ruminiclostridium papyrosolvens C7</name>
    <dbReference type="NCBI Taxonomy" id="1330534"/>
    <lineage>
        <taxon>Bacteria</taxon>
        <taxon>Bacillati</taxon>
        <taxon>Bacillota</taxon>
        <taxon>Clostridia</taxon>
        <taxon>Eubacteriales</taxon>
        <taxon>Oscillospiraceae</taxon>
        <taxon>Ruminiclostridium</taxon>
    </lineage>
</organism>
<sequence>MKIGCPICKQKQELNFKLLFKERCNSCNEKYYLHYSKPIKLFRFLMQSFIIFIGIYSSTTNYQKLLLIPLFLISFMIIEILCLLSLKE</sequence>
<keyword evidence="1" id="KW-0472">Membrane</keyword>
<dbReference type="EMBL" id="ATAY01000094">
    <property type="protein sequence ID" value="EPR08096.1"/>
    <property type="molecule type" value="Genomic_DNA"/>
</dbReference>
<protein>
    <recommendedName>
        <fullName evidence="4">Cxxc_20_cxxc protein</fullName>
    </recommendedName>
</protein>
<keyword evidence="1" id="KW-1133">Transmembrane helix</keyword>
<gene>
    <name evidence="2" type="ORF">L323_18340</name>
</gene>
<evidence type="ECO:0000313" key="2">
    <source>
        <dbReference type="EMBL" id="EPR08096.1"/>
    </source>
</evidence>
<evidence type="ECO:0000256" key="1">
    <source>
        <dbReference type="SAM" id="Phobius"/>
    </source>
</evidence>
<dbReference type="AlphaFoldDB" id="U4QX04"/>
<evidence type="ECO:0008006" key="4">
    <source>
        <dbReference type="Google" id="ProtNLM"/>
    </source>
</evidence>